<dbReference type="AlphaFoldDB" id="A0A511AYT6"/>
<gene>
    <name evidence="3" type="ORF">GWA01_11390</name>
</gene>
<comment type="caution">
    <text evidence="3">The sequence shown here is derived from an EMBL/GenBank/DDBJ whole genome shotgun (WGS) entry which is preliminary data.</text>
</comment>
<keyword evidence="2" id="KW-0812">Transmembrane</keyword>
<evidence type="ECO:0000313" key="4">
    <source>
        <dbReference type="Proteomes" id="UP000321230"/>
    </source>
</evidence>
<protein>
    <submittedName>
        <fullName evidence="3">Uncharacterized protein</fullName>
    </submittedName>
</protein>
<feature type="transmembrane region" description="Helical" evidence="2">
    <location>
        <begin position="12"/>
        <end position="32"/>
    </location>
</feature>
<evidence type="ECO:0000256" key="1">
    <source>
        <dbReference type="SAM" id="MobiDB-lite"/>
    </source>
</evidence>
<organism evidence="3 4">
    <name type="scientific">Gluconobacter wancherniae NBRC 103581</name>
    <dbReference type="NCBI Taxonomy" id="656744"/>
    <lineage>
        <taxon>Bacteria</taxon>
        <taxon>Pseudomonadati</taxon>
        <taxon>Pseudomonadota</taxon>
        <taxon>Alphaproteobacteria</taxon>
        <taxon>Acetobacterales</taxon>
        <taxon>Acetobacteraceae</taxon>
        <taxon>Gluconobacter</taxon>
    </lineage>
</organism>
<keyword evidence="2" id="KW-1133">Transmembrane helix</keyword>
<keyword evidence="4" id="KW-1185">Reference proteome</keyword>
<feature type="compositionally biased region" description="Pro residues" evidence="1">
    <location>
        <begin position="73"/>
        <end position="86"/>
    </location>
</feature>
<feature type="transmembrane region" description="Helical" evidence="2">
    <location>
        <begin position="39"/>
        <end position="59"/>
    </location>
</feature>
<dbReference type="EMBL" id="BJUZ01000001">
    <property type="protein sequence ID" value="GEK93369.1"/>
    <property type="molecule type" value="Genomic_DNA"/>
</dbReference>
<reference evidence="3 4" key="1">
    <citation type="submission" date="2019-07" db="EMBL/GenBank/DDBJ databases">
        <title>Whole genome shotgun sequence of Gluconobacter wancherniae NBRC 103581.</title>
        <authorList>
            <person name="Hosoyama A."/>
            <person name="Uohara A."/>
            <person name="Ohji S."/>
            <person name="Ichikawa N."/>
        </authorList>
    </citation>
    <scope>NUCLEOTIDE SEQUENCE [LARGE SCALE GENOMIC DNA]</scope>
    <source>
        <strain evidence="3 4">NBRC 103581</strain>
    </source>
</reference>
<evidence type="ECO:0000313" key="3">
    <source>
        <dbReference type="EMBL" id="GEK93369.1"/>
    </source>
</evidence>
<keyword evidence="2" id="KW-0472">Membrane</keyword>
<proteinExistence type="predicted"/>
<evidence type="ECO:0000256" key="2">
    <source>
        <dbReference type="SAM" id="Phobius"/>
    </source>
</evidence>
<dbReference type="OrthoDB" id="7278783at2"/>
<dbReference type="Proteomes" id="UP000321230">
    <property type="component" value="Unassembled WGS sequence"/>
</dbReference>
<name>A0A511AYT6_9PROT</name>
<sequence length="86" mass="9281">MDLSGFLNEIPARYELWVALFIIACKLITVFVRPPKDSSCLAAAFQFVSLIGLNVGWAANRLEAGRTRSVPPGKIPAPVSSPKPKA</sequence>
<dbReference type="RefSeq" id="WP_146794817.1">
    <property type="nucleotide sequence ID" value="NZ_BARC01000011.1"/>
</dbReference>
<feature type="region of interest" description="Disordered" evidence="1">
    <location>
        <begin position="67"/>
        <end position="86"/>
    </location>
</feature>
<accession>A0A511AYT6</accession>